<proteinExistence type="predicted"/>
<protein>
    <recommendedName>
        <fullName evidence="2">DUF4412 domain-containing protein</fullName>
    </recommendedName>
</protein>
<dbReference type="EMBL" id="UOFF01000110">
    <property type="protein sequence ID" value="VAW55764.1"/>
    <property type="molecule type" value="Genomic_DNA"/>
</dbReference>
<organism evidence="1">
    <name type="scientific">hydrothermal vent metagenome</name>
    <dbReference type="NCBI Taxonomy" id="652676"/>
    <lineage>
        <taxon>unclassified sequences</taxon>
        <taxon>metagenomes</taxon>
        <taxon>ecological metagenomes</taxon>
    </lineage>
</organism>
<name>A0A3B0XIE1_9ZZZZ</name>
<dbReference type="AlphaFoldDB" id="A0A3B0XIE1"/>
<accession>A0A3B0XIE1</accession>
<sequence length="247" mass="28525">MIVKYLALVFFIISTANAAVTDKQFSADAIISIPGKAQTSSRIYVGKNVIRTEIQTQNGLIVDIVYPLEGKLIKLNPRLKQYFEIPIEKYKNDLQINENPCYRLKNTTCTKLKEENINGLITQKWKIVALEKGKSIKTLHWIDIQRQLAIKEIFSDGSRVDMILKKNEIINNRKVEKWVRTLSRSDGLVINSFQWYDPQLKMAIREELPGGYVRELMNIKIGVQENILFEIPKNYSAFEADLYPNKS</sequence>
<gene>
    <name evidence="1" type="ORF">MNBD_GAMMA07-1021</name>
</gene>
<reference evidence="1" key="1">
    <citation type="submission" date="2018-06" db="EMBL/GenBank/DDBJ databases">
        <authorList>
            <person name="Zhirakovskaya E."/>
        </authorList>
    </citation>
    <scope>NUCLEOTIDE SEQUENCE</scope>
</reference>
<evidence type="ECO:0000313" key="1">
    <source>
        <dbReference type="EMBL" id="VAW55764.1"/>
    </source>
</evidence>
<evidence type="ECO:0008006" key="2">
    <source>
        <dbReference type="Google" id="ProtNLM"/>
    </source>
</evidence>